<feature type="transmembrane region" description="Helical" evidence="1">
    <location>
        <begin position="60"/>
        <end position="82"/>
    </location>
</feature>
<keyword evidence="1" id="KW-0472">Membrane</keyword>
<feature type="transmembrane region" description="Helical" evidence="1">
    <location>
        <begin position="238"/>
        <end position="255"/>
    </location>
</feature>
<evidence type="ECO:0000313" key="3">
    <source>
        <dbReference type="Proteomes" id="UP000050430"/>
    </source>
</evidence>
<feature type="transmembrane region" description="Helical" evidence="1">
    <location>
        <begin position="455"/>
        <end position="471"/>
    </location>
</feature>
<keyword evidence="1" id="KW-1133">Transmembrane helix</keyword>
<feature type="transmembrane region" description="Helical" evidence="1">
    <location>
        <begin position="27"/>
        <end position="48"/>
    </location>
</feature>
<sequence length="603" mass="70031">MIFGLLFIIFNFAFIISPYWLLPELPIGKFTVLVVTIISGIIWANYSTGRLQLQYSIKSFAGLVILLSVIFAINLGPLSSSIPWRGDEDFHIANVLALINDLQPYVSIFVLAGFVVFLYLLAKNKGLAFIWYSLIMLVIFWALAVIRILPLGNPVFFPRYPYFTYWITAILLKIPSIIFTPFHEEFYRLVPLLFTGIIIWLFIRVSFKEISVPSFLAGIGVTTIPLVFYYSSIFYLELPAVCLMFVVCLRIDHLLHSDFNEIRNDPAWYALLLLGFIKETTLPFLIVFVIFRFAILFLKLKKSGQNNFDEKQQPEPNPLKRIYAVLGQEVIISLLVLFPAVLYLIFRSSLAEISRGYIPAGNNLLHLSTYKVIIRSLLEQFGPFLVIFLAGCILLIRQKDYIKVCFFLSSIVIFLIFFTADDWKFIGYSRFNLLILPEILACSIAVFHRLKDQKILGPVLSILILAVNLWISPVNSDGTKKPFWGNYNYDTSEHYYPYEETLQWIKDSDIHGSILFTGLYYPYYFEFYFHKLNWFPVYKVIESEENRNEKRDILKMLTIGKEENYTFVIYHILGKDIPTIEKDTGYEHMQEICNMAHCLLVFY</sequence>
<keyword evidence="3" id="KW-1185">Reference proteome</keyword>
<dbReference type="RefSeq" id="WP_062422116.1">
    <property type="nucleotide sequence ID" value="NZ_BBYA01000010.1"/>
</dbReference>
<dbReference type="Proteomes" id="UP000050430">
    <property type="component" value="Unassembled WGS sequence"/>
</dbReference>
<feature type="transmembrane region" description="Helical" evidence="1">
    <location>
        <begin position="129"/>
        <end position="150"/>
    </location>
</feature>
<feature type="transmembrane region" description="Helical" evidence="1">
    <location>
        <begin position="267"/>
        <end position="300"/>
    </location>
</feature>
<gene>
    <name evidence="2" type="ORF">ADM99_13845</name>
</gene>
<feature type="transmembrane region" description="Helical" evidence="1">
    <location>
        <begin position="401"/>
        <end position="419"/>
    </location>
</feature>
<feature type="transmembrane region" description="Helical" evidence="1">
    <location>
        <begin position="321"/>
        <end position="346"/>
    </location>
</feature>
<feature type="transmembrane region" description="Helical" evidence="1">
    <location>
        <begin position="102"/>
        <end position="122"/>
    </location>
</feature>
<protein>
    <recommendedName>
        <fullName evidence="4">Glycosyltransferase RgtA/B/C/D-like domain-containing protein</fullName>
    </recommendedName>
</protein>
<evidence type="ECO:0000256" key="1">
    <source>
        <dbReference type="SAM" id="Phobius"/>
    </source>
</evidence>
<feature type="transmembrane region" description="Helical" evidence="1">
    <location>
        <begin position="162"/>
        <end position="182"/>
    </location>
</feature>
<comment type="caution">
    <text evidence="2">The sequence shown here is derived from an EMBL/GenBank/DDBJ whole genome shotgun (WGS) entry which is preliminary data.</text>
</comment>
<evidence type="ECO:0008006" key="4">
    <source>
        <dbReference type="Google" id="ProtNLM"/>
    </source>
</evidence>
<dbReference type="AlphaFoldDB" id="A0A0P6X7V3"/>
<feature type="transmembrane region" description="Helical" evidence="1">
    <location>
        <begin position="5"/>
        <end position="21"/>
    </location>
</feature>
<name>A0A0P6X7V3_9CHLR</name>
<reference evidence="2 3" key="1">
    <citation type="submission" date="2015-07" db="EMBL/GenBank/DDBJ databases">
        <title>Genome sequence of Leptolinea tardivitalis DSM 16556.</title>
        <authorList>
            <person name="Hemp J."/>
            <person name="Ward L.M."/>
            <person name="Pace L.A."/>
            <person name="Fischer W.W."/>
        </authorList>
    </citation>
    <scope>NUCLEOTIDE SEQUENCE [LARGE SCALE GENOMIC DNA]</scope>
    <source>
        <strain evidence="2 3">YMTK-2</strain>
    </source>
</reference>
<dbReference type="EMBL" id="LGCK01000014">
    <property type="protein sequence ID" value="KPL70254.1"/>
    <property type="molecule type" value="Genomic_DNA"/>
</dbReference>
<proteinExistence type="predicted"/>
<accession>A0A0P6X7V3</accession>
<feature type="transmembrane region" description="Helical" evidence="1">
    <location>
        <begin position="431"/>
        <end position="448"/>
    </location>
</feature>
<organism evidence="2 3">
    <name type="scientific">Leptolinea tardivitalis</name>
    <dbReference type="NCBI Taxonomy" id="229920"/>
    <lineage>
        <taxon>Bacteria</taxon>
        <taxon>Bacillati</taxon>
        <taxon>Chloroflexota</taxon>
        <taxon>Anaerolineae</taxon>
        <taxon>Anaerolineales</taxon>
        <taxon>Anaerolineaceae</taxon>
        <taxon>Leptolinea</taxon>
    </lineage>
</organism>
<feature type="transmembrane region" description="Helical" evidence="1">
    <location>
        <begin position="189"/>
        <end position="207"/>
    </location>
</feature>
<evidence type="ECO:0000313" key="2">
    <source>
        <dbReference type="EMBL" id="KPL70254.1"/>
    </source>
</evidence>
<keyword evidence="1" id="KW-0812">Transmembrane</keyword>